<evidence type="ECO:0000256" key="3">
    <source>
        <dbReference type="ARBA" id="ARBA00022691"/>
    </source>
</evidence>
<sequence>MFEFLKTRSEEEEIMDDFDCHGEVVNQTLRELHSINTYLGGTNISLNSIRALIRQHPQEKYRIVDLGCGGGDTLKLLAQWAASNKKSLQLTGIDANPHIVEYAQQNTQQFDNIQFYAEDIYSADFLSKKFDIAHCSLFLHHFDEEAIVELFHQLQQQVSLGIVINDLHRHPISYYFTKWLLTAWSRSTMVKNDSVLSVARSFTRKELTQYLASAKIKNYTLKWKWAFRWELVIHA</sequence>
<dbReference type="SUPFAM" id="SSF53335">
    <property type="entry name" value="S-adenosyl-L-methionine-dependent methyltransferases"/>
    <property type="match status" value="1"/>
</dbReference>
<evidence type="ECO:0000313" key="6">
    <source>
        <dbReference type="Proteomes" id="UP001065174"/>
    </source>
</evidence>
<dbReference type="PANTHER" id="PTHR43464">
    <property type="entry name" value="METHYLTRANSFERASE"/>
    <property type="match status" value="1"/>
</dbReference>
<proteinExistence type="predicted"/>
<evidence type="ECO:0000256" key="1">
    <source>
        <dbReference type="ARBA" id="ARBA00022603"/>
    </source>
</evidence>
<evidence type="ECO:0000259" key="4">
    <source>
        <dbReference type="Pfam" id="PF13847"/>
    </source>
</evidence>
<keyword evidence="2" id="KW-0808">Transferase</keyword>
<dbReference type="InterPro" id="IPR029063">
    <property type="entry name" value="SAM-dependent_MTases_sf"/>
</dbReference>
<dbReference type="Gene3D" id="3.40.50.150">
    <property type="entry name" value="Vaccinia Virus protein VP39"/>
    <property type="match status" value="1"/>
</dbReference>
<evidence type="ECO:0000313" key="5">
    <source>
        <dbReference type="EMBL" id="UXP33657.1"/>
    </source>
</evidence>
<protein>
    <submittedName>
        <fullName evidence="5">Methyltransferase domain-containing protein</fullName>
    </submittedName>
</protein>
<keyword evidence="1 5" id="KW-0489">Methyltransferase</keyword>
<evidence type="ECO:0000256" key="2">
    <source>
        <dbReference type="ARBA" id="ARBA00022679"/>
    </source>
</evidence>
<dbReference type="GO" id="GO:0032259">
    <property type="term" value="P:methylation"/>
    <property type="evidence" value="ECO:0007669"/>
    <property type="project" value="UniProtKB-KW"/>
</dbReference>
<dbReference type="CDD" id="cd02440">
    <property type="entry name" value="AdoMet_MTases"/>
    <property type="match status" value="1"/>
</dbReference>
<dbReference type="Proteomes" id="UP001065174">
    <property type="component" value="Chromosome"/>
</dbReference>
<reference evidence="5" key="1">
    <citation type="submission" date="2022-09" db="EMBL/GenBank/DDBJ databases">
        <title>Comparative genomics and taxonomic characterization of three novel marine species of genus Reichenbachiella exhibiting antioxidant and polysaccharide degradation activities.</title>
        <authorList>
            <person name="Muhammad N."/>
            <person name="Lee Y.-J."/>
            <person name="Ko J."/>
            <person name="Kim S.-G."/>
        </authorList>
    </citation>
    <scope>NUCLEOTIDE SEQUENCE</scope>
    <source>
        <strain evidence="5">BKB1-1</strain>
    </source>
</reference>
<accession>A0ABY6CT07</accession>
<gene>
    <name evidence="5" type="ORF">N6H18_06785</name>
</gene>
<dbReference type="Pfam" id="PF13847">
    <property type="entry name" value="Methyltransf_31"/>
    <property type="match status" value="1"/>
</dbReference>
<dbReference type="RefSeq" id="WP_262311086.1">
    <property type="nucleotide sequence ID" value="NZ_CP106679.1"/>
</dbReference>
<feature type="domain" description="Methyltransferase" evidence="4">
    <location>
        <begin position="59"/>
        <end position="148"/>
    </location>
</feature>
<organism evidence="5 6">
    <name type="scientific">Reichenbachiella agarivorans</name>
    <dbReference type="NCBI Taxonomy" id="2979464"/>
    <lineage>
        <taxon>Bacteria</taxon>
        <taxon>Pseudomonadati</taxon>
        <taxon>Bacteroidota</taxon>
        <taxon>Cytophagia</taxon>
        <taxon>Cytophagales</taxon>
        <taxon>Reichenbachiellaceae</taxon>
        <taxon>Reichenbachiella</taxon>
    </lineage>
</organism>
<keyword evidence="6" id="KW-1185">Reference proteome</keyword>
<name>A0ABY6CT07_9BACT</name>
<keyword evidence="3" id="KW-0949">S-adenosyl-L-methionine</keyword>
<dbReference type="GO" id="GO:0008168">
    <property type="term" value="F:methyltransferase activity"/>
    <property type="evidence" value="ECO:0007669"/>
    <property type="project" value="UniProtKB-KW"/>
</dbReference>
<dbReference type="PANTHER" id="PTHR43464:SF19">
    <property type="entry name" value="UBIQUINONE BIOSYNTHESIS O-METHYLTRANSFERASE, MITOCHONDRIAL"/>
    <property type="match status" value="1"/>
</dbReference>
<dbReference type="InterPro" id="IPR025714">
    <property type="entry name" value="Methyltranfer_dom"/>
</dbReference>
<dbReference type="EMBL" id="CP106679">
    <property type="protein sequence ID" value="UXP33657.1"/>
    <property type="molecule type" value="Genomic_DNA"/>
</dbReference>